<dbReference type="EMBL" id="CM044702">
    <property type="protein sequence ID" value="KAI5678640.1"/>
    <property type="molecule type" value="Genomic_DNA"/>
</dbReference>
<name>A0ACC0C170_CATRO</name>
<sequence length="159" mass="17926">MASSSSSSIEEVVLQSINGEIFQVDEVVTKQSMTIEHLIEDKLTRTSPVIIPNVSIDILAKIVDYYKSVVTQPPFSENNVELKAFISELVNDDEETLFGLLVTADYLDIKGLLSLACGNILDMIKHKDTTHIYRIFNITPEFSPEEEERMRSANPWAFT</sequence>
<comment type="caution">
    <text evidence="1">The sequence shown here is derived from an EMBL/GenBank/DDBJ whole genome shotgun (WGS) entry which is preliminary data.</text>
</comment>
<accession>A0ACC0C170</accession>
<reference evidence="2" key="1">
    <citation type="journal article" date="2023" name="Nat. Plants">
        <title>Single-cell RNA sequencing provides a high-resolution roadmap for understanding the multicellular compartmentation of specialized metabolism.</title>
        <authorList>
            <person name="Sun S."/>
            <person name="Shen X."/>
            <person name="Li Y."/>
            <person name="Li Y."/>
            <person name="Wang S."/>
            <person name="Li R."/>
            <person name="Zhang H."/>
            <person name="Shen G."/>
            <person name="Guo B."/>
            <person name="Wei J."/>
            <person name="Xu J."/>
            <person name="St-Pierre B."/>
            <person name="Chen S."/>
            <person name="Sun C."/>
        </authorList>
    </citation>
    <scope>NUCLEOTIDE SEQUENCE [LARGE SCALE GENOMIC DNA]</scope>
</reference>
<keyword evidence="2" id="KW-1185">Reference proteome</keyword>
<organism evidence="1 2">
    <name type="scientific">Catharanthus roseus</name>
    <name type="common">Madagascar periwinkle</name>
    <name type="synonym">Vinca rosea</name>
    <dbReference type="NCBI Taxonomy" id="4058"/>
    <lineage>
        <taxon>Eukaryota</taxon>
        <taxon>Viridiplantae</taxon>
        <taxon>Streptophyta</taxon>
        <taxon>Embryophyta</taxon>
        <taxon>Tracheophyta</taxon>
        <taxon>Spermatophyta</taxon>
        <taxon>Magnoliopsida</taxon>
        <taxon>eudicotyledons</taxon>
        <taxon>Gunneridae</taxon>
        <taxon>Pentapetalae</taxon>
        <taxon>asterids</taxon>
        <taxon>lamiids</taxon>
        <taxon>Gentianales</taxon>
        <taxon>Apocynaceae</taxon>
        <taxon>Rauvolfioideae</taxon>
        <taxon>Vinceae</taxon>
        <taxon>Catharanthinae</taxon>
        <taxon>Catharanthus</taxon>
    </lineage>
</organism>
<evidence type="ECO:0000313" key="1">
    <source>
        <dbReference type="EMBL" id="KAI5678640.1"/>
    </source>
</evidence>
<gene>
    <name evidence="1" type="ORF">M9H77_09590</name>
</gene>
<dbReference type="Proteomes" id="UP001060085">
    <property type="component" value="Linkage Group LG02"/>
</dbReference>
<protein>
    <submittedName>
        <fullName evidence="1">Uncharacterized protein</fullName>
    </submittedName>
</protein>
<proteinExistence type="predicted"/>
<evidence type="ECO:0000313" key="2">
    <source>
        <dbReference type="Proteomes" id="UP001060085"/>
    </source>
</evidence>